<dbReference type="Gene3D" id="6.10.140.850">
    <property type="match status" value="1"/>
</dbReference>
<evidence type="ECO:0000256" key="5">
    <source>
        <dbReference type="SAM" id="MobiDB-lite"/>
    </source>
</evidence>
<reference evidence="6 7" key="1">
    <citation type="journal article" date="2019" name="Int. J. Syst. Evol. Microbiol.">
        <title>The Global Catalogue of Microorganisms (GCM) 10K type strain sequencing project: providing services to taxonomists for standard genome sequencing and annotation.</title>
        <authorList>
            <consortium name="The Broad Institute Genomics Platform"/>
            <consortium name="The Broad Institute Genome Sequencing Center for Infectious Disease"/>
            <person name="Wu L."/>
            <person name="Ma J."/>
        </authorList>
    </citation>
    <scope>NUCLEOTIDE SEQUENCE [LARGE SCALE GENOMIC DNA]</scope>
    <source>
        <strain evidence="6 7">JCM 12696</strain>
    </source>
</reference>
<comment type="similarity">
    <text evidence="1">Belongs to the BlaI transcriptional regulatory family.</text>
</comment>
<keyword evidence="7" id="KW-1185">Reference proteome</keyword>
<evidence type="ECO:0000256" key="2">
    <source>
        <dbReference type="ARBA" id="ARBA00023015"/>
    </source>
</evidence>
<sequence>MERLWTWGRPATVREVVDDINTVRPVAYTTVMTVTNILHTKGWLLRAKQGRAWLYTPVRSREAYAAALMEDGLGASKDRPAALVHFVENMTDDEVTALREALRSVDRKSVDRDDGRRKAEGRPAEGRQAPDRQTEGRQAPDRQTEGRQAPDRQTENRQAPDRQTENRQTENRETGT</sequence>
<evidence type="ECO:0000256" key="3">
    <source>
        <dbReference type="ARBA" id="ARBA00023125"/>
    </source>
</evidence>
<gene>
    <name evidence="6" type="ORF">GCM10009654_13480</name>
</gene>
<dbReference type="Proteomes" id="UP001501371">
    <property type="component" value="Unassembled WGS sequence"/>
</dbReference>
<comment type="caution">
    <text evidence="6">The sequence shown here is derived from an EMBL/GenBank/DDBJ whole genome shotgun (WGS) entry which is preliminary data.</text>
</comment>
<keyword evidence="3" id="KW-0238">DNA-binding</keyword>
<name>A0ABN1UPP4_9ACTN</name>
<accession>A0ABN1UPP4</accession>
<dbReference type="InterPro" id="IPR005650">
    <property type="entry name" value="BlaI_family"/>
</dbReference>
<dbReference type="SUPFAM" id="SSF46785">
    <property type="entry name" value="Winged helix' DNA-binding domain"/>
    <property type="match status" value="1"/>
</dbReference>
<dbReference type="Pfam" id="PF03965">
    <property type="entry name" value="Penicillinase_R"/>
    <property type="match status" value="1"/>
</dbReference>
<keyword evidence="4" id="KW-0804">Transcription</keyword>
<dbReference type="InterPro" id="IPR036388">
    <property type="entry name" value="WH-like_DNA-bd_sf"/>
</dbReference>
<feature type="region of interest" description="Disordered" evidence="5">
    <location>
        <begin position="105"/>
        <end position="176"/>
    </location>
</feature>
<keyword evidence="2" id="KW-0805">Transcription regulation</keyword>
<evidence type="ECO:0000256" key="1">
    <source>
        <dbReference type="ARBA" id="ARBA00011046"/>
    </source>
</evidence>
<evidence type="ECO:0008006" key="8">
    <source>
        <dbReference type="Google" id="ProtNLM"/>
    </source>
</evidence>
<dbReference type="EMBL" id="BAAAKV010000009">
    <property type="protein sequence ID" value="GAA1158653.1"/>
    <property type="molecule type" value="Genomic_DNA"/>
</dbReference>
<evidence type="ECO:0000313" key="6">
    <source>
        <dbReference type="EMBL" id="GAA1158653.1"/>
    </source>
</evidence>
<protein>
    <recommendedName>
        <fullName evidence="8">Transcriptional regulator</fullName>
    </recommendedName>
</protein>
<evidence type="ECO:0000256" key="4">
    <source>
        <dbReference type="ARBA" id="ARBA00023163"/>
    </source>
</evidence>
<proteinExistence type="inferred from homology"/>
<dbReference type="Gene3D" id="1.10.10.10">
    <property type="entry name" value="Winged helix-like DNA-binding domain superfamily/Winged helix DNA-binding domain"/>
    <property type="match status" value="1"/>
</dbReference>
<evidence type="ECO:0000313" key="7">
    <source>
        <dbReference type="Proteomes" id="UP001501371"/>
    </source>
</evidence>
<dbReference type="InterPro" id="IPR036390">
    <property type="entry name" value="WH_DNA-bd_sf"/>
</dbReference>
<organism evidence="6 7">
    <name type="scientific">Streptomyces hebeiensis</name>
    <dbReference type="NCBI Taxonomy" id="229486"/>
    <lineage>
        <taxon>Bacteria</taxon>
        <taxon>Bacillati</taxon>
        <taxon>Actinomycetota</taxon>
        <taxon>Actinomycetes</taxon>
        <taxon>Kitasatosporales</taxon>
        <taxon>Streptomycetaceae</taxon>
        <taxon>Streptomyces</taxon>
    </lineage>
</organism>